<feature type="domain" description="M23ase beta-sheet core" evidence="1">
    <location>
        <begin position="244"/>
        <end position="338"/>
    </location>
</feature>
<dbReference type="Pfam" id="PF01551">
    <property type="entry name" value="Peptidase_M23"/>
    <property type="match status" value="1"/>
</dbReference>
<organism evidence="2 3">
    <name type="scientific">Gracilimonas sediminicola</name>
    <dbReference type="NCBI Taxonomy" id="2952158"/>
    <lineage>
        <taxon>Bacteria</taxon>
        <taxon>Pseudomonadati</taxon>
        <taxon>Balneolota</taxon>
        <taxon>Balneolia</taxon>
        <taxon>Balneolales</taxon>
        <taxon>Balneolaceae</taxon>
        <taxon>Gracilimonas</taxon>
    </lineage>
</organism>
<name>A0A9X2L2W8_9BACT</name>
<evidence type="ECO:0000313" key="2">
    <source>
        <dbReference type="EMBL" id="MCP9291264.1"/>
    </source>
</evidence>
<dbReference type="InterPro" id="IPR016047">
    <property type="entry name" value="M23ase_b-sheet_dom"/>
</dbReference>
<dbReference type="GO" id="GO:0004222">
    <property type="term" value="F:metalloendopeptidase activity"/>
    <property type="evidence" value="ECO:0007669"/>
    <property type="project" value="TreeGrafter"/>
</dbReference>
<protein>
    <submittedName>
        <fullName evidence="2">M23 family metallopeptidase</fullName>
    </submittedName>
</protein>
<dbReference type="PANTHER" id="PTHR21666:SF270">
    <property type="entry name" value="MUREIN HYDROLASE ACTIVATOR ENVC"/>
    <property type="match status" value="1"/>
</dbReference>
<dbReference type="CDD" id="cd12797">
    <property type="entry name" value="M23_peptidase"/>
    <property type="match status" value="1"/>
</dbReference>
<accession>A0A9X2L2W8</accession>
<dbReference type="SUPFAM" id="SSF51261">
    <property type="entry name" value="Duplicated hybrid motif"/>
    <property type="match status" value="1"/>
</dbReference>
<dbReference type="Proteomes" id="UP001139125">
    <property type="component" value="Unassembled WGS sequence"/>
</dbReference>
<evidence type="ECO:0000313" key="3">
    <source>
        <dbReference type="Proteomes" id="UP001139125"/>
    </source>
</evidence>
<dbReference type="EMBL" id="JANDBC010000001">
    <property type="protein sequence ID" value="MCP9291264.1"/>
    <property type="molecule type" value="Genomic_DNA"/>
</dbReference>
<sequence>MLITIPQSAASQDWRLSATYNVQSVGFNYVPNRTYSGEINKAVKGMLEVELERYLLYRLYVAGKGELLVQNQEDFLIGGPVNFNQINFGATAGLQWPKLGVYGGVKAGGVWNFNIKATDPNGNQFWVKPTENADRFTTSITGGVKYYLLNFVRLQAEITKTHNLPQNIVPESSFTESPAFRSFDFSPVTFSVGVSISIPWNERERPEGDKTKLPSLMRVTAVNFDKPMDDTFVTSKFGPRWRSTHEGVDLDANLRDNIYAAEQGVVVKAGNGRGYGKMVRIKHSGGFETVYAHMSKIKVKEGDRVKKGQVVGKAGNTGTSSGVHLHFEIIKDGKPVNPQSYIRF</sequence>
<dbReference type="AlphaFoldDB" id="A0A9X2L2W8"/>
<gene>
    <name evidence="2" type="ORF">NM125_06685</name>
</gene>
<comment type="caution">
    <text evidence="2">The sequence shown here is derived from an EMBL/GenBank/DDBJ whole genome shotgun (WGS) entry which is preliminary data.</text>
</comment>
<dbReference type="InterPro" id="IPR011055">
    <property type="entry name" value="Dup_hybrid_motif"/>
</dbReference>
<dbReference type="RefSeq" id="WP_255134054.1">
    <property type="nucleotide sequence ID" value="NZ_JANDBC010000001.1"/>
</dbReference>
<dbReference type="InterPro" id="IPR050570">
    <property type="entry name" value="Cell_wall_metabolism_enzyme"/>
</dbReference>
<evidence type="ECO:0000259" key="1">
    <source>
        <dbReference type="Pfam" id="PF01551"/>
    </source>
</evidence>
<dbReference type="PANTHER" id="PTHR21666">
    <property type="entry name" value="PEPTIDASE-RELATED"/>
    <property type="match status" value="1"/>
</dbReference>
<proteinExistence type="predicted"/>
<dbReference type="Gene3D" id="2.70.70.10">
    <property type="entry name" value="Glucose Permease (Domain IIA)"/>
    <property type="match status" value="1"/>
</dbReference>
<keyword evidence="3" id="KW-1185">Reference proteome</keyword>
<reference evidence="2" key="1">
    <citation type="submission" date="2022-06" db="EMBL/GenBank/DDBJ databases">
        <title>Gracilimonas sp. CAU 1638 isolated from sea sediment.</title>
        <authorList>
            <person name="Kim W."/>
        </authorList>
    </citation>
    <scope>NUCLEOTIDE SEQUENCE</scope>
    <source>
        <strain evidence="2">CAU 1638</strain>
    </source>
</reference>